<proteinExistence type="predicted"/>
<protein>
    <submittedName>
        <fullName evidence="1">Uncharacterized protein</fullName>
    </submittedName>
</protein>
<organism evidence="1 2">
    <name type="scientific">Gossypium arboreum</name>
    <name type="common">Tree cotton</name>
    <name type="synonym">Gossypium nanking</name>
    <dbReference type="NCBI Taxonomy" id="29729"/>
    <lineage>
        <taxon>Eukaryota</taxon>
        <taxon>Viridiplantae</taxon>
        <taxon>Streptophyta</taxon>
        <taxon>Embryophyta</taxon>
        <taxon>Tracheophyta</taxon>
        <taxon>Spermatophyta</taxon>
        <taxon>Magnoliopsida</taxon>
        <taxon>eudicotyledons</taxon>
        <taxon>Gunneridae</taxon>
        <taxon>Pentapetalae</taxon>
        <taxon>rosids</taxon>
        <taxon>malvids</taxon>
        <taxon>Malvales</taxon>
        <taxon>Malvaceae</taxon>
        <taxon>Malvoideae</taxon>
        <taxon>Gossypium</taxon>
    </lineage>
</organism>
<sequence length="87" mass="9325">MNYQGFKPSKPCAGDFDRALCLAGLVLVNKYQTFSLVGLVPVGDSGLCLADFGCKFRARGSLLKSSPLSSTFGTFKKSVFNFLACIC</sequence>
<evidence type="ECO:0000313" key="1">
    <source>
        <dbReference type="EMBL" id="KHG19571.1"/>
    </source>
</evidence>
<keyword evidence="2" id="KW-1185">Reference proteome</keyword>
<gene>
    <name evidence="1" type="ORF">F383_25894</name>
</gene>
<evidence type="ECO:0000313" key="2">
    <source>
        <dbReference type="Proteomes" id="UP000032142"/>
    </source>
</evidence>
<accession>A0A0B0P857</accession>
<dbReference type="EMBL" id="KN413437">
    <property type="protein sequence ID" value="KHG19571.1"/>
    <property type="molecule type" value="Genomic_DNA"/>
</dbReference>
<name>A0A0B0P857_GOSAR</name>
<dbReference type="AlphaFoldDB" id="A0A0B0P857"/>
<reference evidence="2" key="1">
    <citation type="submission" date="2014-09" db="EMBL/GenBank/DDBJ databases">
        <authorList>
            <person name="Mudge J."/>
            <person name="Ramaraj T."/>
            <person name="Lindquist I.E."/>
            <person name="Bharti A.K."/>
            <person name="Sundararajan A."/>
            <person name="Cameron C.T."/>
            <person name="Woodward J.E."/>
            <person name="May G.D."/>
            <person name="Brubaker C."/>
            <person name="Broadhvest J."/>
            <person name="Wilkins T.A."/>
        </authorList>
    </citation>
    <scope>NUCLEOTIDE SEQUENCE</scope>
    <source>
        <strain evidence="2">cv. AKA8401</strain>
    </source>
</reference>
<dbReference type="Proteomes" id="UP000032142">
    <property type="component" value="Unassembled WGS sequence"/>
</dbReference>